<evidence type="ECO:0000313" key="4">
    <source>
        <dbReference type="Proteomes" id="UP001205506"/>
    </source>
</evidence>
<dbReference type="AlphaFoldDB" id="A0AAW5I877"/>
<evidence type="ECO:0000313" key="3">
    <source>
        <dbReference type="EMBL" id="MCP9549413.1"/>
    </source>
</evidence>
<name>A0AAW5I877_9BACT</name>
<keyword evidence="1" id="KW-0175">Coiled coil</keyword>
<dbReference type="EMBL" id="JANDWU010000012">
    <property type="protein sequence ID" value="MCP9549413.1"/>
    <property type="molecule type" value="Genomic_DNA"/>
</dbReference>
<sequence length="260" mass="28706">MENFVKTSFEIVNGNVVVAAKLMARSLVLANDKGVIYNITAKVRNTDKYSVIRALAKAVLVSMREANKLNTTEAAQESKKRVANKITPALSCNVIMVTDKNGDVISDSVLSVKENGGKLRDIIRITKGMPLYKLVVESGLDWSDDRVVEALNAWTTATIEQMDYVKNLDEALGHAADSTEREWEKAEKERKAAEKKAAAAKLKKYYTILGVAEGATEEEIKAAFREAAKVNHPDKGGDEKKFKAINEAYQYIKDAMKFAA</sequence>
<dbReference type="InterPro" id="IPR036869">
    <property type="entry name" value="J_dom_sf"/>
</dbReference>
<dbReference type="Pfam" id="PF00226">
    <property type="entry name" value="DnaJ"/>
    <property type="match status" value="1"/>
</dbReference>
<organism evidence="3 4">
    <name type="scientific">Segatella copri</name>
    <dbReference type="NCBI Taxonomy" id="165179"/>
    <lineage>
        <taxon>Bacteria</taxon>
        <taxon>Pseudomonadati</taxon>
        <taxon>Bacteroidota</taxon>
        <taxon>Bacteroidia</taxon>
        <taxon>Bacteroidales</taxon>
        <taxon>Prevotellaceae</taxon>
        <taxon>Segatella</taxon>
    </lineage>
</organism>
<reference evidence="3" key="1">
    <citation type="submission" date="2022-07" db="EMBL/GenBank/DDBJ databases">
        <title>Prevotella copri.</title>
        <authorList>
            <person name="Yang C."/>
        </authorList>
    </citation>
    <scope>NUCLEOTIDE SEQUENCE</scope>
    <source>
        <strain evidence="3">HF1805</strain>
    </source>
</reference>
<dbReference type="InterPro" id="IPR050817">
    <property type="entry name" value="DjlA_DnaK_co-chaperone"/>
</dbReference>
<dbReference type="PANTHER" id="PTHR24074">
    <property type="entry name" value="CO-CHAPERONE PROTEIN DJLA"/>
    <property type="match status" value="1"/>
</dbReference>
<gene>
    <name evidence="3" type="ORF">NNC68_07995</name>
</gene>
<dbReference type="InterPro" id="IPR001623">
    <property type="entry name" value="DnaJ_domain"/>
</dbReference>
<evidence type="ECO:0000259" key="2">
    <source>
        <dbReference type="PROSITE" id="PS50076"/>
    </source>
</evidence>
<dbReference type="SMART" id="SM00271">
    <property type="entry name" value="DnaJ"/>
    <property type="match status" value="1"/>
</dbReference>
<dbReference type="RefSeq" id="WP_254970036.1">
    <property type="nucleotide sequence ID" value="NZ_JANDWU010000012.1"/>
</dbReference>
<proteinExistence type="predicted"/>
<protein>
    <submittedName>
        <fullName evidence="3">J domain-containing protein</fullName>
    </submittedName>
</protein>
<dbReference type="SUPFAM" id="SSF46565">
    <property type="entry name" value="Chaperone J-domain"/>
    <property type="match status" value="1"/>
</dbReference>
<dbReference type="Gene3D" id="1.10.287.110">
    <property type="entry name" value="DnaJ domain"/>
    <property type="match status" value="1"/>
</dbReference>
<feature type="coiled-coil region" evidence="1">
    <location>
        <begin position="176"/>
        <end position="203"/>
    </location>
</feature>
<accession>A0AAW5I877</accession>
<dbReference type="Proteomes" id="UP001205506">
    <property type="component" value="Unassembled WGS sequence"/>
</dbReference>
<dbReference type="CDD" id="cd06257">
    <property type="entry name" value="DnaJ"/>
    <property type="match status" value="1"/>
</dbReference>
<comment type="caution">
    <text evidence="3">The sequence shown here is derived from an EMBL/GenBank/DDBJ whole genome shotgun (WGS) entry which is preliminary data.</text>
</comment>
<evidence type="ECO:0000256" key="1">
    <source>
        <dbReference type="SAM" id="Coils"/>
    </source>
</evidence>
<dbReference type="PRINTS" id="PR00625">
    <property type="entry name" value="JDOMAIN"/>
</dbReference>
<dbReference type="PROSITE" id="PS50076">
    <property type="entry name" value="DNAJ_2"/>
    <property type="match status" value="1"/>
</dbReference>
<feature type="domain" description="J" evidence="2">
    <location>
        <begin position="204"/>
        <end position="257"/>
    </location>
</feature>